<name>A0ABM7Q553_9GAMM</name>
<evidence type="ECO:0000313" key="2">
    <source>
        <dbReference type="Proteomes" id="UP000681317"/>
    </source>
</evidence>
<proteinExistence type="predicted"/>
<evidence type="ECO:0000313" key="1">
    <source>
        <dbReference type="EMBL" id="BCT92440.1"/>
    </source>
</evidence>
<dbReference type="Gene3D" id="1.25.40.10">
    <property type="entry name" value="Tetratricopeptide repeat domain"/>
    <property type="match status" value="1"/>
</dbReference>
<reference evidence="1 2" key="1">
    <citation type="submission" date="2021-03" db="EMBL/GenBank/DDBJ databases">
        <title>Complete Genome Sequences of Two Lysobacter Strains Isolated from Sea Water (Lysobacter caseinilyticus) and Soil (Lysobacter helvus) in South Korea.</title>
        <authorList>
            <person name="Watanabe Y."/>
            <person name="Arakawa K."/>
        </authorList>
    </citation>
    <scope>NUCLEOTIDE SEQUENCE [LARGE SCALE GENOMIC DNA]</scope>
    <source>
        <strain evidence="1 2">KVB24</strain>
    </source>
</reference>
<gene>
    <name evidence="1" type="ORF">LYSCAS_14640</name>
</gene>
<dbReference type="Proteomes" id="UP000681317">
    <property type="component" value="Chromosome"/>
</dbReference>
<dbReference type="InterPro" id="IPR011990">
    <property type="entry name" value="TPR-like_helical_dom_sf"/>
</dbReference>
<dbReference type="Gene3D" id="1.20.58.320">
    <property type="entry name" value="TPR-like"/>
    <property type="match status" value="1"/>
</dbReference>
<organism evidence="1 2">
    <name type="scientific">Noviluteimonas caseinilytica</name>
    <dbReference type="NCBI Taxonomy" id="2675101"/>
    <lineage>
        <taxon>Bacteria</taxon>
        <taxon>Pseudomonadati</taxon>
        <taxon>Pseudomonadota</taxon>
        <taxon>Gammaproteobacteria</taxon>
        <taxon>Lysobacterales</taxon>
        <taxon>Lysobacteraceae</taxon>
        <taxon>Noviluteimonas</taxon>
    </lineage>
</organism>
<sequence>MLGAHDIVDFWRDAGPKKWFGGGAAFDRECEAKMYDAHFAAALRALDSWMDNAEGALALQILLDQVPRNIFRGTAHCYATDPLARDFARQAIHAGYDMQTDADMRLFFYLPFEHSEDLDDQEYSLQLHGALPAPNGDMWAKKHYEVIRRFGRFPHRNHALGRSSTAAELKYLDDGGGF</sequence>
<dbReference type="RefSeq" id="WP_213437217.1">
    <property type="nucleotide sequence ID" value="NZ_AP024545.1"/>
</dbReference>
<keyword evidence="2" id="KW-1185">Reference proteome</keyword>
<dbReference type="EMBL" id="AP024545">
    <property type="protein sequence ID" value="BCT92440.1"/>
    <property type="molecule type" value="Genomic_DNA"/>
</dbReference>
<dbReference type="SUPFAM" id="SSF48452">
    <property type="entry name" value="TPR-like"/>
    <property type="match status" value="1"/>
</dbReference>
<accession>A0ABM7Q553</accession>
<evidence type="ECO:0008006" key="3">
    <source>
        <dbReference type="Google" id="ProtNLM"/>
    </source>
</evidence>
<dbReference type="Pfam" id="PF06041">
    <property type="entry name" value="DUF924"/>
    <property type="match status" value="1"/>
</dbReference>
<protein>
    <recommendedName>
        <fullName evidence="3">DUF924 domain-containing protein</fullName>
    </recommendedName>
</protein>
<dbReference type="InterPro" id="IPR010323">
    <property type="entry name" value="DUF924"/>
</dbReference>